<sequence>MLLSEQELGFYTYQNHKKLPVSDFVYIVTSNNVKIVDAIHNVIVYY</sequence>
<organism evidence="1">
    <name type="scientific">Lepeophtheirus salmonis</name>
    <name type="common">Salmon louse</name>
    <name type="synonym">Caligus salmonis</name>
    <dbReference type="NCBI Taxonomy" id="72036"/>
    <lineage>
        <taxon>Eukaryota</taxon>
        <taxon>Metazoa</taxon>
        <taxon>Ecdysozoa</taxon>
        <taxon>Arthropoda</taxon>
        <taxon>Crustacea</taxon>
        <taxon>Multicrustacea</taxon>
        <taxon>Hexanauplia</taxon>
        <taxon>Copepoda</taxon>
        <taxon>Siphonostomatoida</taxon>
        <taxon>Caligidae</taxon>
        <taxon>Lepeophtheirus</taxon>
    </lineage>
</organism>
<evidence type="ECO:0000313" key="1">
    <source>
        <dbReference type="EMBL" id="CDW28312.1"/>
    </source>
</evidence>
<protein>
    <submittedName>
        <fullName evidence="1">Uncharacterized protein</fullName>
    </submittedName>
</protein>
<name>A0A0K2TRL9_LEPSM</name>
<dbReference type="EMBL" id="HACA01010951">
    <property type="protein sequence ID" value="CDW28312.1"/>
    <property type="molecule type" value="Transcribed_RNA"/>
</dbReference>
<accession>A0A0K2TRL9</accession>
<proteinExistence type="predicted"/>
<dbReference type="AlphaFoldDB" id="A0A0K2TRL9"/>
<reference evidence="1" key="1">
    <citation type="submission" date="2014-05" db="EMBL/GenBank/DDBJ databases">
        <authorList>
            <person name="Chronopoulou M."/>
        </authorList>
    </citation>
    <scope>NUCLEOTIDE SEQUENCE</scope>
    <source>
        <tissue evidence="1">Whole organism</tissue>
    </source>
</reference>